<evidence type="ECO:0000256" key="5">
    <source>
        <dbReference type="SAM" id="Phobius"/>
    </source>
</evidence>
<feature type="domain" description="Cyclic nucleotide-binding" evidence="6">
    <location>
        <begin position="882"/>
        <end position="984"/>
    </location>
</feature>
<dbReference type="CDD" id="cd00038">
    <property type="entry name" value="CAP_ED"/>
    <property type="match status" value="1"/>
</dbReference>
<dbReference type="SUPFAM" id="SSF51206">
    <property type="entry name" value="cAMP-binding domain-like"/>
    <property type="match status" value="1"/>
</dbReference>
<evidence type="ECO:0000256" key="4">
    <source>
        <dbReference type="ARBA" id="ARBA00023136"/>
    </source>
</evidence>
<dbReference type="InterPro" id="IPR000595">
    <property type="entry name" value="cNMP-bd_dom"/>
</dbReference>
<reference evidence="8" key="1">
    <citation type="submission" date="2022-07" db="EMBL/GenBank/DDBJ databases">
        <title>Pseudosulfitobacter sp. strain AP-MA-4, whole genome sequence.</title>
        <authorList>
            <person name="Jiang Y."/>
        </authorList>
    </citation>
    <scope>NUCLEOTIDE SEQUENCE</scope>
    <source>
        <strain evidence="8">AP-MA-4</strain>
    </source>
</reference>
<keyword evidence="9" id="KW-1185">Reference proteome</keyword>
<dbReference type="InterPro" id="IPR011527">
    <property type="entry name" value="ABC1_TM_dom"/>
</dbReference>
<proteinExistence type="predicted"/>
<dbReference type="EMBL" id="JANKJG010000001">
    <property type="protein sequence ID" value="MCR8825313.1"/>
    <property type="molecule type" value="Genomic_DNA"/>
</dbReference>
<dbReference type="InterPro" id="IPR014710">
    <property type="entry name" value="RmlC-like_jellyroll"/>
</dbReference>
<dbReference type="SUPFAM" id="SSF90123">
    <property type="entry name" value="ABC transporter transmembrane region"/>
    <property type="match status" value="1"/>
</dbReference>
<dbReference type="InterPro" id="IPR039421">
    <property type="entry name" value="Type_1_exporter"/>
</dbReference>
<evidence type="ECO:0000256" key="2">
    <source>
        <dbReference type="ARBA" id="ARBA00022692"/>
    </source>
</evidence>
<dbReference type="InterPro" id="IPR018490">
    <property type="entry name" value="cNMP-bd_dom_sf"/>
</dbReference>
<dbReference type="RefSeq" id="WP_258292984.1">
    <property type="nucleotide sequence ID" value="NZ_JANKJG010000001.1"/>
</dbReference>
<evidence type="ECO:0000313" key="9">
    <source>
        <dbReference type="Proteomes" id="UP001165396"/>
    </source>
</evidence>
<dbReference type="Gene3D" id="1.20.1560.10">
    <property type="entry name" value="ABC transporter type 1, transmembrane domain"/>
    <property type="match status" value="1"/>
</dbReference>
<dbReference type="PANTHER" id="PTHR43394">
    <property type="entry name" value="ATP-DEPENDENT PERMEASE MDL1, MITOCHONDRIAL"/>
    <property type="match status" value="1"/>
</dbReference>
<dbReference type="SUPFAM" id="SSF52540">
    <property type="entry name" value="P-loop containing nucleoside triphosphate hydrolases"/>
    <property type="match status" value="2"/>
</dbReference>
<comment type="subcellular location">
    <subcellularLocation>
        <location evidence="1">Cell membrane</location>
        <topology evidence="1">Multi-pass membrane protein</topology>
    </subcellularLocation>
</comment>
<evidence type="ECO:0000256" key="3">
    <source>
        <dbReference type="ARBA" id="ARBA00022989"/>
    </source>
</evidence>
<gene>
    <name evidence="8" type="ORF">NTA49_02060</name>
</gene>
<keyword evidence="2 5" id="KW-0812">Transmembrane</keyword>
<keyword evidence="3 5" id="KW-1133">Transmembrane helix</keyword>
<feature type="transmembrane region" description="Helical" evidence="5">
    <location>
        <begin position="18"/>
        <end position="35"/>
    </location>
</feature>
<dbReference type="InterPro" id="IPR036640">
    <property type="entry name" value="ABC1_TM_sf"/>
</dbReference>
<dbReference type="InterPro" id="IPR027417">
    <property type="entry name" value="P-loop_NTPase"/>
</dbReference>
<dbReference type="Proteomes" id="UP001165396">
    <property type="component" value="Unassembled WGS sequence"/>
</dbReference>
<keyword evidence="4 5" id="KW-0472">Membrane</keyword>
<organism evidence="8 9">
    <name type="scientific">Pseudosulfitobacter koreensis</name>
    <dbReference type="NCBI Taxonomy" id="2968472"/>
    <lineage>
        <taxon>Bacteria</taxon>
        <taxon>Pseudomonadati</taxon>
        <taxon>Pseudomonadota</taxon>
        <taxon>Alphaproteobacteria</taxon>
        <taxon>Rhodobacterales</taxon>
        <taxon>Roseobacteraceae</taxon>
        <taxon>Pseudosulfitobacter</taxon>
    </lineage>
</organism>
<evidence type="ECO:0000313" key="8">
    <source>
        <dbReference type="EMBL" id="MCR8825313.1"/>
    </source>
</evidence>
<evidence type="ECO:0000256" key="1">
    <source>
        <dbReference type="ARBA" id="ARBA00004651"/>
    </source>
</evidence>
<dbReference type="Pfam" id="PF00664">
    <property type="entry name" value="ABC_membrane"/>
    <property type="match status" value="1"/>
</dbReference>
<protein>
    <submittedName>
        <fullName evidence="8">ABC transporter transmembrane domain-containing protein</fullName>
    </submittedName>
</protein>
<comment type="caution">
    <text evidence="8">The sequence shown here is derived from an EMBL/GenBank/DDBJ whole genome shotgun (WGS) entry which is preliminary data.</text>
</comment>
<feature type="domain" description="ABC transmembrane type-1" evidence="7">
    <location>
        <begin position="39"/>
        <end position="312"/>
    </location>
</feature>
<feature type="transmembrane region" description="Helical" evidence="5">
    <location>
        <begin position="156"/>
        <end position="183"/>
    </location>
</feature>
<dbReference type="Gene3D" id="3.40.50.300">
    <property type="entry name" value="P-loop containing nucleotide triphosphate hydrolases"/>
    <property type="match status" value="2"/>
</dbReference>
<dbReference type="PROSITE" id="PS50042">
    <property type="entry name" value="CNMP_BINDING_3"/>
    <property type="match status" value="1"/>
</dbReference>
<dbReference type="SMART" id="SM00100">
    <property type="entry name" value="cNMP"/>
    <property type="match status" value="1"/>
</dbReference>
<accession>A0ABT1YWP4</accession>
<feature type="transmembrane region" description="Helical" evidence="5">
    <location>
        <begin position="63"/>
        <end position="83"/>
    </location>
</feature>
<evidence type="ECO:0000259" key="6">
    <source>
        <dbReference type="PROSITE" id="PS50042"/>
    </source>
</evidence>
<evidence type="ECO:0000259" key="7">
    <source>
        <dbReference type="PROSITE" id="PS50929"/>
    </source>
</evidence>
<dbReference type="PROSITE" id="PS50929">
    <property type="entry name" value="ABC_TM1F"/>
    <property type="match status" value="1"/>
</dbReference>
<dbReference type="PANTHER" id="PTHR43394:SF1">
    <property type="entry name" value="ATP-BINDING CASSETTE SUB-FAMILY B MEMBER 10, MITOCHONDRIAL"/>
    <property type="match status" value="1"/>
</dbReference>
<dbReference type="Gene3D" id="2.60.120.10">
    <property type="entry name" value="Jelly Rolls"/>
    <property type="match status" value="1"/>
</dbReference>
<sequence length="1032" mass="114593">MERSLFGFIWKHSKRDQVLLLLVTLVTFPFLYATLELPKRIINDAIGAASDTVVLWGAELGQITFLMVLCGLYLLAVLLHGLLKMRLNTMKGVVSERLLRRLRYTLIARMMRFPRSYFRTTSQGELVSMVTSEAEPMGGLMGDALAQPVFQAGQMLIIVAFLFAQSVWFGLAGVALIPLQAWLIPMLQRQINVLNKARIVEVRALSSEIGESAAGVTDLRTNGGWRYRLAQFTDRLGRLFDIRYRIYQKKFFMKFINNFITQLTPFFFYSVGGYLVIKGQVSVGALVAALAAYKDLSSPWKELLTYYNQVQDMSVRWDIVTERFNPKGMIDAEKFEGAPKSVPHLDGEIVLDGVTVRDADGNMVLENIDLKIPAGARVAIQVASQTERTALADLLTREVMPARGHVTMSGHDLSDLHQAVIAARIGYAHSRPYLFDGTLGSNLLMPLMTSPRTVLWDPGKKDRMGIEAGRAGNSIDSLRADWVDPGLAGLNDAGDIRAWWFRLINAVGVQDQMVRRMMNSIINVEQHPKLAQAIVDLRPEVERRLQAAGLDEVVNRFSPDRFNPSVPLGGNLLFAAPRFSISQQALADEGHFLRLITEQGLAEQGIAISQTLMETLLQTFGRDGTNHPLFTALGIEEEMYEQLVDIAERRHANGDAALNDDEFALLLTVPFALTAEQFGAAFPESFKDEILKIRREHGPGLRALMADMFVPIAPENYLPRLTILENALYGRVSAMAGARAREVEDLVSDLLVEQGLQGLVAETIFDIPTGLGGIKIPTIFQERAAFSRAAIKRPDILVLDRALASHNSIQRSAARTGLRELLPKSTLIFMEESFENPDAYDLFIEIRNGRIDGILTQEADDENGSGAVDLRRKLRVIGRTELFGKLDARNQRLLAFAAKWYPVVEGQRVFSTDEPADAAYLCVTGQALLSYRDADGESHPVTTVNPGRVIGDLSIILNEPRQMDLTATTDGKFLRLGAEEFRAVYENDTGVLLQLLQSVGTHLNGAADLLRDARLDLTEVRSPVAPSLEDEE</sequence>
<dbReference type="Pfam" id="PF00027">
    <property type="entry name" value="cNMP_binding"/>
    <property type="match status" value="1"/>
</dbReference>
<name>A0ABT1YWP4_9RHOB</name>